<dbReference type="InterPro" id="IPR058192">
    <property type="entry name" value="WHD_ROQ1-like"/>
</dbReference>
<keyword evidence="7" id="KW-1185">Reference proteome</keyword>
<dbReference type="EMBL" id="KK914298">
    <property type="protein sequence ID" value="KDP42474.1"/>
    <property type="molecule type" value="Genomic_DNA"/>
</dbReference>
<keyword evidence="3" id="KW-0611">Plant defense</keyword>
<evidence type="ECO:0000313" key="7">
    <source>
        <dbReference type="Proteomes" id="UP000027138"/>
    </source>
</evidence>
<evidence type="ECO:0000256" key="1">
    <source>
        <dbReference type="ARBA" id="ARBA00022614"/>
    </source>
</evidence>
<dbReference type="FunFam" id="3.40.50.10140:FF:000007">
    <property type="entry name" value="Disease resistance protein (TIR-NBS-LRR class)"/>
    <property type="match status" value="1"/>
</dbReference>
<evidence type="ECO:0000256" key="4">
    <source>
        <dbReference type="ARBA" id="ARBA00023027"/>
    </source>
</evidence>
<dbReference type="SMART" id="SM00369">
    <property type="entry name" value="LRR_TYP"/>
    <property type="match status" value="2"/>
</dbReference>
<dbReference type="Gene3D" id="3.40.50.10140">
    <property type="entry name" value="Toll/interleukin-1 receptor homology (TIR) domain"/>
    <property type="match status" value="1"/>
</dbReference>
<dbReference type="KEGG" id="jcu:105629755"/>
<reference evidence="6 7" key="1">
    <citation type="journal article" date="2014" name="PLoS ONE">
        <title>Global Analysis of Gene Expression Profiles in Physic Nut (Jatropha curcas L.) Seedlings Exposed to Salt Stress.</title>
        <authorList>
            <person name="Zhang L."/>
            <person name="Zhang C."/>
            <person name="Wu P."/>
            <person name="Chen Y."/>
            <person name="Li M."/>
            <person name="Jiang H."/>
            <person name="Wu G."/>
        </authorList>
    </citation>
    <scope>NUCLEOTIDE SEQUENCE [LARGE SCALE GENOMIC DNA]</scope>
    <source>
        <strain evidence="7">cv. GZQX0401</strain>
        <tissue evidence="6">Young leaves</tissue>
    </source>
</reference>
<dbReference type="PANTHER" id="PTHR11017:SF305">
    <property type="entry name" value="TMV RESISTANCE PROTEIN N-LIKE"/>
    <property type="match status" value="1"/>
</dbReference>
<dbReference type="Pfam" id="PF23598">
    <property type="entry name" value="LRR_14"/>
    <property type="match status" value="1"/>
</dbReference>
<keyword evidence="4" id="KW-0520">NAD</keyword>
<evidence type="ECO:0000259" key="5">
    <source>
        <dbReference type="PROSITE" id="PS50104"/>
    </source>
</evidence>
<dbReference type="GO" id="GO:0051707">
    <property type="term" value="P:response to other organism"/>
    <property type="evidence" value="ECO:0007669"/>
    <property type="project" value="UniProtKB-ARBA"/>
</dbReference>
<dbReference type="InterPro" id="IPR036390">
    <property type="entry name" value="WH_DNA-bd_sf"/>
</dbReference>
<dbReference type="GO" id="GO:0007165">
    <property type="term" value="P:signal transduction"/>
    <property type="evidence" value="ECO:0007669"/>
    <property type="project" value="InterPro"/>
</dbReference>
<name>A0A067LEF3_JATCU</name>
<dbReference type="SMART" id="SM00255">
    <property type="entry name" value="TIR"/>
    <property type="match status" value="1"/>
</dbReference>
<dbReference type="SUPFAM" id="SSF46785">
    <property type="entry name" value="Winged helix' DNA-binding domain"/>
    <property type="match status" value="1"/>
</dbReference>
<dbReference type="GO" id="GO:0043531">
    <property type="term" value="F:ADP binding"/>
    <property type="evidence" value="ECO:0007669"/>
    <property type="project" value="InterPro"/>
</dbReference>
<dbReference type="Pfam" id="PF23282">
    <property type="entry name" value="WHD_ROQ1"/>
    <property type="match status" value="1"/>
</dbReference>
<dbReference type="Gene3D" id="1.10.8.430">
    <property type="entry name" value="Helical domain of apoptotic protease-activating factors"/>
    <property type="match status" value="1"/>
</dbReference>
<dbReference type="InterPro" id="IPR044974">
    <property type="entry name" value="Disease_R_plants"/>
</dbReference>
<dbReference type="OrthoDB" id="1744519at2759"/>
<organism evidence="6 7">
    <name type="scientific">Jatropha curcas</name>
    <name type="common">Barbados nut</name>
    <dbReference type="NCBI Taxonomy" id="180498"/>
    <lineage>
        <taxon>Eukaryota</taxon>
        <taxon>Viridiplantae</taxon>
        <taxon>Streptophyta</taxon>
        <taxon>Embryophyta</taxon>
        <taxon>Tracheophyta</taxon>
        <taxon>Spermatophyta</taxon>
        <taxon>Magnoliopsida</taxon>
        <taxon>eudicotyledons</taxon>
        <taxon>Gunneridae</taxon>
        <taxon>Pentapetalae</taxon>
        <taxon>rosids</taxon>
        <taxon>fabids</taxon>
        <taxon>Malpighiales</taxon>
        <taxon>Euphorbiaceae</taxon>
        <taxon>Crotonoideae</taxon>
        <taxon>Jatropheae</taxon>
        <taxon>Jatropha</taxon>
    </lineage>
</organism>
<dbReference type="PRINTS" id="PR00364">
    <property type="entry name" value="DISEASERSIST"/>
</dbReference>
<evidence type="ECO:0000256" key="2">
    <source>
        <dbReference type="ARBA" id="ARBA00022737"/>
    </source>
</evidence>
<dbReference type="InterPro" id="IPR042197">
    <property type="entry name" value="Apaf_helical"/>
</dbReference>
<dbReference type="SUPFAM" id="SSF52200">
    <property type="entry name" value="Toll/Interleukin receptor TIR domain"/>
    <property type="match status" value="1"/>
</dbReference>
<proteinExistence type="predicted"/>
<dbReference type="Gene3D" id="3.40.50.300">
    <property type="entry name" value="P-loop containing nucleotide triphosphate hydrolases"/>
    <property type="match status" value="1"/>
</dbReference>
<dbReference type="PANTHER" id="PTHR11017">
    <property type="entry name" value="LEUCINE-RICH REPEAT-CONTAINING PROTEIN"/>
    <property type="match status" value="1"/>
</dbReference>
<evidence type="ECO:0000313" key="6">
    <source>
        <dbReference type="EMBL" id="KDP42474.1"/>
    </source>
</evidence>
<dbReference type="InterPro" id="IPR035897">
    <property type="entry name" value="Toll_tir_struct_dom_sf"/>
</dbReference>
<dbReference type="InterPro" id="IPR000157">
    <property type="entry name" value="TIR_dom"/>
</dbReference>
<dbReference type="SUPFAM" id="SSF52540">
    <property type="entry name" value="P-loop containing nucleoside triphosphate hydrolases"/>
    <property type="match status" value="1"/>
</dbReference>
<dbReference type="Proteomes" id="UP000027138">
    <property type="component" value="Unassembled WGS sequence"/>
</dbReference>
<dbReference type="Pfam" id="PF01582">
    <property type="entry name" value="TIR"/>
    <property type="match status" value="1"/>
</dbReference>
<sequence length="1296" mass="147757">MDVANSHESSSATSGYVYDVFLSYRGEDTRNFVHYLVSSLEQLGIRTFRDEVVTRGEDILIATLKAIEESKIAIVVLSNDYASSRFCLDELAFIMERTKSVGLIVLPVFYDVDPSQVRKQTDSFKEAFSRHEKFFKEDMKRVQRWRSALSLIANLSGFCLDNRSEAKCIQQIVNHVENRFKRTRLYLPSYLVGIDSRVKEINLWLQEGSDDVAIAAICGIGGVGKTTIAKAVFNLNYYRFDGSCFLSDVRKTSKQPNGLVKLQRQLLSEILKVDISTIRKIHNLHEGIIKIKEVTQMRRILIVLDDIEWKEHLEAFIGDRSWLFPASRVIITTRYQHAPSSVEPCKKFEVPVLSENESLQLFSLHAFRQTYPMVDYIEHAKRVVNHCGGLPLALEVWGSSLFGRSIYMWECFLKKREAINDPKVHEILRISYDSLNDHDKDLFLDICCFFVGMDKDYVSAILEGCGYCSIIGFQNLIDRFLLIIDEENKLMMNQLVRDMGREIVRQESTFDLGIRSRLWRYEDSLTVMRIYNGTAAIRGLVLNKQEANQASTNEVEINTKAFAKMSNLKLLHLNNANLQGGYNDFPKSLAWLCWHGSPLNFIPNNFSLEDLVVLDMRWSSLIQCWKGILVLAKLKFIDLSHSHCLVKTPDFRGLPCLERLKLKDCVNLIEVDESIGYLAKLVSLNLKDCKNLKKLPEKIVMVNSLKMINLSGCWTLDELPNGLGKMASLIVIDARGYLMQGGMGLTKPPKVEEWERSKEVLLIDNELSNLPTGMRCPILQALFLQRNYKLRMIPPLFFDCMPVLQVLNLSRTGIKSLPESLFRLIHLRRLFLNHCEYLLALPPQIGELKHLEVLDVEGTEMMELPKEIEKLTNLTCLEVSFSEPISHSVPEQSSLIPLGVISAPSKLEELNIDVSPDDERWNACVRAVVSGICRLTTLSSLKIYLPQVQLLSHFISDGKQMMSSLSHFRFSVGHHGKRFISRIPCCVEFELKQHDRCLKYINGEDKVLPFDIIEVLRHATAFFLDRHANVKTLSEFGYENMKQLKCCVVGECNEIQAIIDEDQKETYQYSDTIVGLVSLEYLYICYMKNLRSIWKGPMKNGGLFSLKSLTLRVCAQLTTIFTPALLETLPRLEELIVDGCPKLTSLASSCDYNKDSFLPRLKRLSLHFLPELDSIFAGLLADLPNLEELTVDGCPKITKLASCNGSKDGTTSNFPSLRKISLHFLPQLSSISDGLPISPVLEWMSLYYCPNLKSLPINKAFNQTLKTIKGELSWWQALNWESDKQDSWGDIFVPVD</sequence>
<keyword evidence="1" id="KW-0433">Leucine-rich repeat</keyword>
<dbReference type="PROSITE" id="PS50104">
    <property type="entry name" value="TIR"/>
    <property type="match status" value="1"/>
</dbReference>
<dbReference type="InterPro" id="IPR032675">
    <property type="entry name" value="LRR_dom_sf"/>
</dbReference>
<dbReference type="InterPro" id="IPR055414">
    <property type="entry name" value="LRR_R13L4/SHOC2-like"/>
</dbReference>
<dbReference type="Gene3D" id="3.80.10.10">
    <property type="entry name" value="Ribonuclease Inhibitor"/>
    <property type="match status" value="3"/>
</dbReference>
<dbReference type="Pfam" id="PF00931">
    <property type="entry name" value="NB-ARC"/>
    <property type="match status" value="1"/>
</dbReference>
<dbReference type="InterPro" id="IPR003591">
    <property type="entry name" value="Leu-rich_rpt_typical-subtyp"/>
</dbReference>
<dbReference type="InterPro" id="IPR002182">
    <property type="entry name" value="NB-ARC"/>
</dbReference>
<evidence type="ECO:0000256" key="3">
    <source>
        <dbReference type="ARBA" id="ARBA00022821"/>
    </source>
</evidence>
<dbReference type="InterPro" id="IPR027417">
    <property type="entry name" value="P-loop_NTPase"/>
</dbReference>
<protein>
    <recommendedName>
        <fullName evidence="5">TIR domain-containing protein</fullName>
    </recommendedName>
</protein>
<dbReference type="GO" id="GO:0006952">
    <property type="term" value="P:defense response"/>
    <property type="evidence" value="ECO:0007669"/>
    <property type="project" value="UniProtKB-KW"/>
</dbReference>
<accession>A0A067LEF3</accession>
<keyword evidence="2" id="KW-0677">Repeat</keyword>
<dbReference type="SUPFAM" id="SSF52047">
    <property type="entry name" value="RNI-like"/>
    <property type="match status" value="2"/>
</dbReference>
<dbReference type="Pfam" id="PF23247">
    <property type="entry name" value="LRR_RPS2"/>
    <property type="match status" value="1"/>
</dbReference>
<feature type="domain" description="TIR" evidence="5">
    <location>
        <begin position="16"/>
        <end position="180"/>
    </location>
</feature>
<dbReference type="InterPro" id="IPR057135">
    <property type="entry name" value="At4g27190-like_LRR"/>
</dbReference>
<gene>
    <name evidence="6" type="ORF">JCGZ_00271</name>
</gene>